<gene>
    <name evidence="2" type="ORF">IV203_029726</name>
</gene>
<proteinExistence type="predicted"/>
<feature type="compositionally biased region" description="Polar residues" evidence="1">
    <location>
        <begin position="525"/>
        <end position="537"/>
    </location>
</feature>
<comment type="caution">
    <text evidence="2">The sequence shown here is derived from an EMBL/GenBank/DDBJ whole genome shotgun (WGS) entry which is preliminary data.</text>
</comment>
<keyword evidence="3" id="KW-1185">Reference proteome</keyword>
<evidence type="ECO:0000256" key="1">
    <source>
        <dbReference type="SAM" id="MobiDB-lite"/>
    </source>
</evidence>
<feature type="region of interest" description="Disordered" evidence="1">
    <location>
        <begin position="497"/>
        <end position="541"/>
    </location>
</feature>
<feature type="compositionally biased region" description="Basic and acidic residues" evidence="1">
    <location>
        <begin position="515"/>
        <end position="524"/>
    </location>
</feature>
<organism evidence="2 3">
    <name type="scientific">Nitzschia inconspicua</name>
    <dbReference type="NCBI Taxonomy" id="303405"/>
    <lineage>
        <taxon>Eukaryota</taxon>
        <taxon>Sar</taxon>
        <taxon>Stramenopiles</taxon>
        <taxon>Ochrophyta</taxon>
        <taxon>Bacillariophyta</taxon>
        <taxon>Bacillariophyceae</taxon>
        <taxon>Bacillariophycidae</taxon>
        <taxon>Bacillariales</taxon>
        <taxon>Bacillariaceae</taxon>
        <taxon>Nitzschia</taxon>
    </lineage>
</organism>
<reference evidence="2" key="2">
    <citation type="submission" date="2021-04" db="EMBL/GenBank/DDBJ databases">
        <authorList>
            <person name="Podell S."/>
        </authorList>
    </citation>
    <scope>NUCLEOTIDE SEQUENCE</scope>
    <source>
        <strain evidence="2">Hildebrandi</strain>
    </source>
</reference>
<feature type="compositionally biased region" description="Polar residues" evidence="1">
    <location>
        <begin position="25"/>
        <end position="39"/>
    </location>
</feature>
<sequence length="828" mass="91837">MNNPFGTFDIDPFGAQFHGDGGSASMLQNSQRHLSSNGGPCTDNYDPRRVLGDNSASYNSTGHNMNTANTASTMNTSNNGNTTHQTLMPSPLAAAGTTTVVAPGNLAMASSSRHSNTIGTGTTMTYDNFDSLTMRAIHPPPQAAQGQQRPVVNQHLHQHQHVHHHHHHHLTHPSQRQYRKQQHQKLGRSSHRSGGTAGSSGSVIPSSVSYSSNIFAQPQYVSSLDQELSHHLGEQAKTKEKSSPKPEPWMDELKITVSGVSLEPMNGYEVIKRLQERTTEVLTRYLPCVQFLVQCQQDLRKGLAAAQQKRLVHHMVRDAMTPRQFYTTFIANLPKRFYQENLKVMNAENLNAAFKELQKLCANAKAAESQGCEIVKNTFLGGMKDGESWGLRKWLSKQGGALYICNDTECLLNSCQKLDRSKSTTAKLAARLRPLAKNALNMLKSEVPSSYQEQSSAHPYLPFFHRLESALRGMSNFDPEDDDVICIDDDDEVEELKAKPLAPKSVKQKSGSKASSDKQKRKASEISNTSKKGSNVSEVEDDEALTVDSDIEILDSKLPARKRTKTTSPVGGSSGLLAAVTADDSEYMKALLSTFDEDNIDHIAAFDVFDKRNSLDTAYPTEKDAYDLATGIDQLARLFESNKQNVVRPDFVAPDSFWDEGERYAKILRMFSDMLRDPDTSTYFLDPVNEEQMLQEGKPLYASVIKHPLCFRDIVNGLLEDFSPADNTLTGNNGILSNETLAKWNMYNGKDLLQAIDLVFLNFLAYDKACGGGLKSAVRSMTNKLRKTLWTNIKEILDEGDLDDDEKKKHTPTRRGDGSGFVLHKSDK</sequence>
<reference evidence="2" key="1">
    <citation type="journal article" date="2021" name="Sci. Rep.">
        <title>Diploid genomic architecture of Nitzschia inconspicua, an elite biomass production diatom.</title>
        <authorList>
            <person name="Oliver A."/>
            <person name="Podell S."/>
            <person name="Pinowska A."/>
            <person name="Traller J.C."/>
            <person name="Smith S.R."/>
            <person name="McClure R."/>
            <person name="Beliaev A."/>
            <person name="Bohutskyi P."/>
            <person name="Hill E.A."/>
            <person name="Rabines A."/>
            <person name="Zheng H."/>
            <person name="Allen L.Z."/>
            <person name="Kuo A."/>
            <person name="Grigoriev I.V."/>
            <person name="Allen A.E."/>
            <person name="Hazlebeck D."/>
            <person name="Allen E.E."/>
        </authorList>
    </citation>
    <scope>NUCLEOTIDE SEQUENCE</scope>
    <source>
        <strain evidence="2">Hildebrandi</strain>
    </source>
</reference>
<feature type="compositionally biased region" description="Basic residues" evidence="1">
    <location>
        <begin position="156"/>
        <end position="191"/>
    </location>
</feature>
<dbReference type="Proteomes" id="UP000693970">
    <property type="component" value="Unassembled WGS sequence"/>
</dbReference>
<dbReference type="AlphaFoldDB" id="A0A9K3LU00"/>
<accession>A0A9K3LU00</accession>
<dbReference type="OrthoDB" id="46779at2759"/>
<evidence type="ECO:0000313" key="3">
    <source>
        <dbReference type="Proteomes" id="UP000693970"/>
    </source>
</evidence>
<feature type="region of interest" description="Disordered" evidence="1">
    <location>
        <begin position="801"/>
        <end position="828"/>
    </location>
</feature>
<evidence type="ECO:0000313" key="2">
    <source>
        <dbReference type="EMBL" id="KAG7367056.1"/>
    </source>
</evidence>
<dbReference type="EMBL" id="JAGRRH010000007">
    <property type="protein sequence ID" value="KAG7367056.1"/>
    <property type="molecule type" value="Genomic_DNA"/>
</dbReference>
<feature type="compositionally biased region" description="Polar residues" evidence="1">
    <location>
        <begin position="54"/>
        <end position="63"/>
    </location>
</feature>
<name>A0A9K3LU00_9STRA</name>
<protein>
    <submittedName>
        <fullName evidence="2">Uncharacterized protein</fullName>
    </submittedName>
</protein>
<feature type="region of interest" description="Disordered" evidence="1">
    <location>
        <begin position="155"/>
        <end position="203"/>
    </location>
</feature>
<feature type="region of interest" description="Disordered" evidence="1">
    <location>
        <begin position="19"/>
        <end position="64"/>
    </location>
</feature>